<keyword evidence="4" id="KW-1185">Reference proteome</keyword>
<organism evidence="3 4">
    <name type="scientific">Allomyces macrogynus (strain ATCC 38327)</name>
    <name type="common">Allomyces javanicus var. macrogynus</name>
    <dbReference type="NCBI Taxonomy" id="578462"/>
    <lineage>
        <taxon>Eukaryota</taxon>
        <taxon>Fungi</taxon>
        <taxon>Fungi incertae sedis</taxon>
        <taxon>Blastocladiomycota</taxon>
        <taxon>Blastocladiomycetes</taxon>
        <taxon>Blastocladiales</taxon>
        <taxon>Blastocladiaceae</taxon>
        <taxon>Allomyces</taxon>
    </lineage>
</organism>
<feature type="signal peptide" evidence="2">
    <location>
        <begin position="1"/>
        <end position="19"/>
    </location>
</feature>
<feature type="region of interest" description="Disordered" evidence="1">
    <location>
        <begin position="315"/>
        <end position="410"/>
    </location>
</feature>
<protein>
    <submittedName>
        <fullName evidence="3">Uncharacterized protein</fullName>
    </submittedName>
</protein>
<accession>A0A0L0S7I8</accession>
<feature type="compositionally biased region" description="Polar residues" evidence="1">
    <location>
        <begin position="280"/>
        <end position="298"/>
    </location>
</feature>
<keyword evidence="2" id="KW-0732">Signal</keyword>
<gene>
    <name evidence="3" type="ORF">AMAG_03906</name>
</gene>
<name>A0A0L0S7I8_ALLM3</name>
<evidence type="ECO:0000313" key="3">
    <source>
        <dbReference type="EMBL" id="KNE58319.1"/>
    </source>
</evidence>
<evidence type="ECO:0000256" key="2">
    <source>
        <dbReference type="SAM" id="SignalP"/>
    </source>
</evidence>
<dbReference type="VEuPathDB" id="FungiDB:AMAG_03906"/>
<feature type="compositionally biased region" description="Polar residues" evidence="1">
    <location>
        <begin position="371"/>
        <end position="387"/>
    </location>
</feature>
<dbReference type="EMBL" id="GG745333">
    <property type="protein sequence ID" value="KNE58319.1"/>
    <property type="molecule type" value="Genomic_DNA"/>
</dbReference>
<feature type="region of interest" description="Disordered" evidence="1">
    <location>
        <begin position="280"/>
        <end position="300"/>
    </location>
</feature>
<evidence type="ECO:0000256" key="1">
    <source>
        <dbReference type="SAM" id="MobiDB-lite"/>
    </source>
</evidence>
<reference evidence="3 4" key="1">
    <citation type="submission" date="2009-11" db="EMBL/GenBank/DDBJ databases">
        <title>Annotation of Allomyces macrogynus ATCC 38327.</title>
        <authorList>
            <consortium name="The Broad Institute Genome Sequencing Platform"/>
            <person name="Russ C."/>
            <person name="Cuomo C."/>
            <person name="Burger G."/>
            <person name="Gray M.W."/>
            <person name="Holland P.W.H."/>
            <person name="King N."/>
            <person name="Lang F.B.F."/>
            <person name="Roger A.J."/>
            <person name="Ruiz-Trillo I."/>
            <person name="Young S.K."/>
            <person name="Zeng Q."/>
            <person name="Gargeya S."/>
            <person name="Fitzgerald M."/>
            <person name="Haas B."/>
            <person name="Abouelleil A."/>
            <person name="Alvarado L."/>
            <person name="Arachchi H.M."/>
            <person name="Berlin A."/>
            <person name="Chapman S.B."/>
            <person name="Gearin G."/>
            <person name="Goldberg J."/>
            <person name="Griggs A."/>
            <person name="Gujja S."/>
            <person name="Hansen M."/>
            <person name="Heiman D."/>
            <person name="Howarth C."/>
            <person name="Larimer J."/>
            <person name="Lui A."/>
            <person name="MacDonald P.J.P."/>
            <person name="McCowen C."/>
            <person name="Montmayeur A."/>
            <person name="Murphy C."/>
            <person name="Neiman D."/>
            <person name="Pearson M."/>
            <person name="Priest M."/>
            <person name="Roberts A."/>
            <person name="Saif S."/>
            <person name="Shea T."/>
            <person name="Sisk P."/>
            <person name="Stolte C."/>
            <person name="Sykes S."/>
            <person name="Wortman J."/>
            <person name="Nusbaum C."/>
            <person name="Birren B."/>
        </authorList>
    </citation>
    <scope>NUCLEOTIDE SEQUENCE [LARGE SCALE GENOMIC DNA]</scope>
    <source>
        <strain evidence="3 4">ATCC 38327</strain>
    </source>
</reference>
<proteinExistence type="predicted"/>
<reference evidence="4" key="2">
    <citation type="submission" date="2009-11" db="EMBL/GenBank/DDBJ databases">
        <title>The Genome Sequence of Allomyces macrogynus strain ATCC 38327.</title>
        <authorList>
            <consortium name="The Broad Institute Genome Sequencing Platform"/>
            <person name="Russ C."/>
            <person name="Cuomo C."/>
            <person name="Shea T."/>
            <person name="Young S.K."/>
            <person name="Zeng Q."/>
            <person name="Koehrsen M."/>
            <person name="Haas B."/>
            <person name="Borodovsky M."/>
            <person name="Guigo R."/>
            <person name="Alvarado L."/>
            <person name="Berlin A."/>
            <person name="Borenstein D."/>
            <person name="Chen Z."/>
            <person name="Engels R."/>
            <person name="Freedman E."/>
            <person name="Gellesch M."/>
            <person name="Goldberg J."/>
            <person name="Griggs A."/>
            <person name="Gujja S."/>
            <person name="Heiman D."/>
            <person name="Hepburn T."/>
            <person name="Howarth C."/>
            <person name="Jen D."/>
            <person name="Larson L."/>
            <person name="Lewis B."/>
            <person name="Mehta T."/>
            <person name="Park D."/>
            <person name="Pearson M."/>
            <person name="Roberts A."/>
            <person name="Saif S."/>
            <person name="Shenoy N."/>
            <person name="Sisk P."/>
            <person name="Stolte C."/>
            <person name="Sykes S."/>
            <person name="Walk T."/>
            <person name="White J."/>
            <person name="Yandava C."/>
            <person name="Burger G."/>
            <person name="Gray M.W."/>
            <person name="Holland P.W.H."/>
            <person name="King N."/>
            <person name="Lang F.B.F."/>
            <person name="Roger A.J."/>
            <person name="Ruiz-Trillo I."/>
            <person name="Lander E."/>
            <person name="Nusbaum C."/>
        </authorList>
    </citation>
    <scope>NUCLEOTIDE SEQUENCE [LARGE SCALE GENOMIC DNA]</scope>
    <source>
        <strain evidence="4">ATCC 38327</strain>
    </source>
</reference>
<dbReference type="Proteomes" id="UP000054350">
    <property type="component" value="Unassembled WGS sequence"/>
</dbReference>
<evidence type="ECO:0000313" key="4">
    <source>
        <dbReference type="Proteomes" id="UP000054350"/>
    </source>
</evidence>
<feature type="chain" id="PRO_5005547830" evidence="2">
    <location>
        <begin position="20"/>
        <end position="410"/>
    </location>
</feature>
<feature type="compositionally biased region" description="Basic and acidic residues" evidence="1">
    <location>
        <begin position="343"/>
        <end position="354"/>
    </location>
</feature>
<dbReference type="AlphaFoldDB" id="A0A0L0S7I8"/>
<sequence length="410" mass="43726">MSTEPTFLFASVLAAFAAAVRLPDPRGSELHAIAVGTPLPVPTDDGDELLAMALLTPLPAADQFESLLARGIPALVVSPATEFDQNVFMFPRPLQVPTVVVTECEAPVRDVGPIARTTMVERAVAKMEEEDEAVAWEWTATATTRDDDAVAVEIPIGWVQFDGIAMNKNEDEDDTASVDSEVETDLYALLLDDDEAPVITAANALERIRAVPSPARATPVATIDDSAAENAWTVDWDAVPMLGTTDSAADVFDDDEPLLPARVADDLDLEDDNTEPLIQAASSETLRNASTSAANLSPSGKIFDNVLDTRQLVAPWPEPPSTTTVAAPAPAPAPATGIKRAAARHDLRSARGRYDDEDEEGEREQGGRQAALTTTRGKGATSATTRRASGLRRMLRSVRSSLAWGRGGRH</sequence>